<keyword evidence="10" id="KW-1185">Reference proteome</keyword>
<feature type="domain" description="RCK N-terminal" evidence="7">
    <location>
        <begin position="229"/>
        <end position="346"/>
    </location>
</feature>
<proteinExistence type="predicted"/>
<dbReference type="PANTHER" id="PTHR43833:SF5">
    <property type="entry name" value="TRK SYSTEM POTASSIUM UPTAKE PROTEIN TRKA"/>
    <property type="match status" value="1"/>
</dbReference>
<dbReference type="InterPro" id="IPR006037">
    <property type="entry name" value="RCK_C"/>
</dbReference>
<dbReference type="PANTHER" id="PTHR43833">
    <property type="entry name" value="POTASSIUM CHANNEL PROTEIN 2-RELATED-RELATED"/>
    <property type="match status" value="1"/>
</dbReference>
<gene>
    <name evidence="9" type="primary">trkA</name>
    <name evidence="9" type="ORF">KGMB01110_25550</name>
</gene>
<keyword evidence="3" id="KW-0633">Potassium transport</keyword>
<dbReference type="Pfam" id="PF02080">
    <property type="entry name" value="TrkA_C"/>
    <property type="match status" value="1"/>
</dbReference>
<keyword evidence="2" id="KW-0813">Transport</keyword>
<dbReference type="InterPro" id="IPR003148">
    <property type="entry name" value="RCK_N"/>
</dbReference>
<evidence type="ECO:0000256" key="6">
    <source>
        <dbReference type="ARBA" id="ARBA00023065"/>
    </source>
</evidence>
<dbReference type="NCBIfam" id="NF007039">
    <property type="entry name" value="PRK09496.3-2"/>
    <property type="match status" value="1"/>
</dbReference>
<dbReference type="SUPFAM" id="SSF51735">
    <property type="entry name" value="NAD(P)-binding Rossmann-fold domains"/>
    <property type="match status" value="2"/>
</dbReference>
<dbReference type="EMBL" id="BHGK01000001">
    <property type="protein sequence ID" value="GCA68119.1"/>
    <property type="molecule type" value="Genomic_DNA"/>
</dbReference>
<dbReference type="InterPro" id="IPR036721">
    <property type="entry name" value="RCK_C_sf"/>
</dbReference>
<keyword evidence="6" id="KW-0406">Ion transport</keyword>
<reference evidence="10" key="1">
    <citation type="submission" date="2018-09" db="EMBL/GenBank/DDBJ databases">
        <title>Draft Genome Sequence of Mediterraneibacter sp. KCTC 15684.</title>
        <authorList>
            <person name="Kim J.S."/>
            <person name="Han K.I."/>
            <person name="Suh M.K."/>
            <person name="Lee K.C."/>
            <person name="Eom M.K."/>
            <person name="Lee J.H."/>
            <person name="Park S.H."/>
            <person name="Kang S.W."/>
            <person name="Park J.E."/>
            <person name="Oh B.S."/>
            <person name="Yu S.Y."/>
            <person name="Choi S.H."/>
            <person name="Lee D.H."/>
            <person name="Yoon H."/>
            <person name="Kim B."/>
            <person name="Yang S.J."/>
            <person name="Lee J.S."/>
        </authorList>
    </citation>
    <scope>NUCLEOTIDE SEQUENCE [LARGE SCALE GENOMIC DNA]</scope>
    <source>
        <strain evidence="10">KCTC 15684</strain>
    </source>
</reference>
<dbReference type="PROSITE" id="PS51202">
    <property type="entry name" value="RCK_C"/>
    <property type="match status" value="2"/>
</dbReference>
<evidence type="ECO:0000256" key="3">
    <source>
        <dbReference type="ARBA" id="ARBA00022538"/>
    </source>
</evidence>
<dbReference type="PRINTS" id="PR00335">
    <property type="entry name" value="KUPTAKETRKA"/>
</dbReference>
<dbReference type="Gene3D" id="3.30.70.1450">
    <property type="entry name" value="Regulator of K+ conductance, C-terminal domain"/>
    <property type="match status" value="2"/>
</dbReference>
<evidence type="ECO:0000256" key="2">
    <source>
        <dbReference type="ARBA" id="ARBA00022448"/>
    </source>
</evidence>
<protein>
    <recommendedName>
        <fullName evidence="1">Trk system potassium uptake protein TrkA</fullName>
    </recommendedName>
</protein>
<dbReference type="Gene3D" id="3.40.50.720">
    <property type="entry name" value="NAD(P)-binding Rossmann-like Domain"/>
    <property type="match status" value="2"/>
</dbReference>
<evidence type="ECO:0000313" key="10">
    <source>
        <dbReference type="Proteomes" id="UP000265643"/>
    </source>
</evidence>
<keyword evidence="5" id="KW-0520">NAD</keyword>
<dbReference type="SUPFAM" id="SSF116726">
    <property type="entry name" value="TrkA C-terminal domain-like"/>
    <property type="match status" value="2"/>
</dbReference>
<dbReference type="NCBIfam" id="NF007041">
    <property type="entry name" value="PRK09496.3-4"/>
    <property type="match status" value="1"/>
</dbReference>
<dbReference type="Proteomes" id="UP000265643">
    <property type="component" value="Unassembled WGS sequence"/>
</dbReference>
<feature type="domain" description="RCK C-terminal" evidence="8">
    <location>
        <begin position="373"/>
        <end position="454"/>
    </location>
</feature>
<keyword evidence="4" id="KW-0630">Potassium</keyword>
<dbReference type="NCBIfam" id="NF007033">
    <property type="entry name" value="PRK09496.1-5"/>
    <property type="match status" value="1"/>
</dbReference>
<dbReference type="AlphaFoldDB" id="A0A391PE53"/>
<dbReference type="RefSeq" id="WP_117603747.1">
    <property type="nucleotide sequence ID" value="NZ_BHGK01000001.1"/>
</dbReference>
<dbReference type="NCBIfam" id="NF007031">
    <property type="entry name" value="PRK09496.1-2"/>
    <property type="match status" value="1"/>
</dbReference>
<name>A0A391PE53_9FIRM</name>
<dbReference type="InterPro" id="IPR036291">
    <property type="entry name" value="NAD(P)-bd_dom_sf"/>
</dbReference>
<dbReference type="Pfam" id="PF02254">
    <property type="entry name" value="TrkA_N"/>
    <property type="match status" value="2"/>
</dbReference>
<dbReference type="GO" id="GO:0015079">
    <property type="term" value="F:potassium ion transmembrane transporter activity"/>
    <property type="evidence" value="ECO:0007669"/>
    <property type="project" value="InterPro"/>
</dbReference>
<sequence length="458" mass="51259">MKIVIIGDGKVGYRLAKQLSEENYDIVMIDSNEGKLRTAIDKLDIFCVAGQATDVEVQKEADVPHSDLVIACTSMDEINMLSCLIARRLGARHSIARVRNPIYYKQIDMMKKDLRLSMVVNPELIVAKEIARVLIFPDASKVETFVRERVELVEFPITEDSALAGMALKDLYDKFQIRILVCAVEHGKNEVVIPDGEYRIQAGDRLHVTASHVDVDEFRRKFGKRKNKIKNVLICGGGRVSYYLATGLTKLGMQVKIIERDRNRCEELCELIPKATIICGDATDHDLLYEEGIREADAFVALTGMDEENIIMALFAKNQNVAKIVAKVNEDRRVEMIEDLGIDSVVSAKTATADMIMSYVRARQNSYGSANVETMYQLVGGKVEALEFIVRSEAEYTNIPLKNLTIKPNNLIACIARENRIILPDGEDCIKVGDSVIVVTMSQKVQDIKDIIVSNGRK</sequence>
<evidence type="ECO:0000256" key="4">
    <source>
        <dbReference type="ARBA" id="ARBA00022958"/>
    </source>
</evidence>
<dbReference type="InterPro" id="IPR006036">
    <property type="entry name" value="K_uptake_TrkA"/>
</dbReference>
<comment type="caution">
    <text evidence="9">The sequence shown here is derived from an EMBL/GenBank/DDBJ whole genome shotgun (WGS) entry which is preliminary data.</text>
</comment>
<dbReference type="PROSITE" id="PS51201">
    <property type="entry name" value="RCK_N"/>
    <property type="match status" value="2"/>
</dbReference>
<feature type="domain" description="RCK C-terminal" evidence="8">
    <location>
        <begin position="140"/>
        <end position="224"/>
    </location>
</feature>
<evidence type="ECO:0000256" key="5">
    <source>
        <dbReference type="ARBA" id="ARBA00023027"/>
    </source>
</evidence>
<feature type="domain" description="RCK N-terminal" evidence="7">
    <location>
        <begin position="1"/>
        <end position="117"/>
    </location>
</feature>
<evidence type="ECO:0000313" key="9">
    <source>
        <dbReference type="EMBL" id="GCA68119.1"/>
    </source>
</evidence>
<organism evidence="9 10">
    <name type="scientific">Mediterraneibacter butyricigenes</name>
    <dbReference type="NCBI Taxonomy" id="2316025"/>
    <lineage>
        <taxon>Bacteria</taxon>
        <taxon>Bacillati</taxon>
        <taxon>Bacillota</taxon>
        <taxon>Clostridia</taxon>
        <taxon>Lachnospirales</taxon>
        <taxon>Lachnospiraceae</taxon>
        <taxon>Mediterraneibacter</taxon>
    </lineage>
</organism>
<accession>A0A391PE53</accession>
<evidence type="ECO:0000259" key="8">
    <source>
        <dbReference type="PROSITE" id="PS51202"/>
    </source>
</evidence>
<evidence type="ECO:0000259" key="7">
    <source>
        <dbReference type="PROSITE" id="PS51201"/>
    </source>
</evidence>
<dbReference type="GO" id="GO:0005886">
    <property type="term" value="C:plasma membrane"/>
    <property type="evidence" value="ECO:0007669"/>
    <property type="project" value="InterPro"/>
</dbReference>
<evidence type="ECO:0000256" key="1">
    <source>
        <dbReference type="ARBA" id="ARBA00017378"/>
    </source>
</evidence>
<dbReference type="InterPro" id="IPR050721">
    <property type="entry name" value="Trk_Ktr_HKT_K-transport"/>
</dbReference>